<evidence type="ECO:0000313" key="2">
    <source>
        <dbReference type="EMBL" id="MFC4387982.1"/>
    </source>
</evidence>
<dbReference type="RefSeq" id="WP_390198671.1">
    <property type="nucleotide sequence ID" value="NZ_JBHSDV010000002.1"/>
</dbReference>
<keyword evidence="1" id="KW-1133">Transmembrane helix</keyword>
<protein>
    <submittedName>
        <fullName evidence="2">Uncharacterized protein</fullName>
    </submittedName>
</protein>
<keyword evidence="1" id="KW-0472">Membrane</keyword>
<accession>A0ABV8VU42</accession>
<organism evidence="2 3">
    <name type="scientific">Gracilibacillus marinus</name>
    <dbReference type="NCBI Taxonomy" id="630535"/>
    <lineage>
        <taxon>Bacteria</taxon>
        <taxon>Bacillati</taxon>
        <taxon>Bacillota</taxon>
        <taxon>Bacilli</taxon>
        <taxon>Bacillales</taxon>
        <taxon>Bacillaceae</taxon>
        <taxon>Gracilibacillus</taxon>
    </lineage>
</organism>
<feature type="transmembrane region" description="Helical" evidence="1">
    <location>
        <begin position="32"/>
        <end position="52"/>
    </location>
</feature>
<gene>
    <name evidence="2" type="ORF">ACFOZ1_09200</name>
</gene>
<keyword evidence="3" id="KW-1185">Reference proteome</keyword>
<reference evidence="3" key="1">
    <citation type="journal article" date="2019" name="Int. J. Syst. Evol. Microbiol.">
        <title>The Global Catalogue of Microorganisms (GCM) 10K type strain sequencing project: providing services to taxonomists for standard genome sequencing and annotation.</title>
        <authorList>
            <consortium name="The Broad Institute Genomics Platform"/>
            <consortium name="The Broad Institute Genome Sequencing Center for Infectious Disease"/>
            <person name="Wu L."/>
            <person name="Ma J."/>
        </authorList>
    </citation>
    <scope>NUCLEOTIDE SEQUENCE [LARGE SCALE GENOMIC DNA]</scope>
    <source>
        <strain evidence="3">KACC 14058</strain>
    </source>
</reference>
<name>A0ABV8VU42_9BACI</name>
<proteinExistence type="predicted"/>
<evidence type="ECO:0000256" key="1">
    <source>
        <dbReference type="SAM" id="Phobius"/>
    </source>
</evidence>
<dbReference type="Proteomes" id="UP001595880">
    <property type="component" value="Unassembled WGS sequence"/>
</dbReference>
<evidence type="ECO:0000313" key="3">
    <source>
        <dbReference type="Proteomes" id="UP001595880"/>
    </source>
</evidence>
<sequence>MNDWVILIALFLLGISIEIVAAKYIENNKVKVPVIVLTWLIIATVLITIWLLRK</sequence>
<comment type="caution">
    <text evidence="2">The sequence shown here is derived from an EMBL/GenBank/DDBJ whole genome shotgun (WGS) entry which is preliminary data.</text>
</comment>
<dbReference type="EMBL" id="JBHSDV010000002">
    <property type="protein sequence ID" value="MFC4387982.1"/>
    <property type="molecule type" value="Genomic_DNA"/>
</dbReference>
<keyword evidence="1" id="KW-0812">Transmembrane</keyword>